<dbReference type="InterPro" id="IPR045220">
    <property type="entry name" value="FRHB/FDHB/HCAR-like"/>
</dbReference>
<feature type="domain" description="Coenzyme F420 hydrogenase/dehydrogenase beta subunit C-terminal" evidence="2">
    <location>
        <begin position="184"/>
        <end position="346"/>
    </location>
</feature>
<dbReference type="Pfam" id="PF04422">
    <property type="entry name" value="FrhB_FdhB_N"/>
    <property type="match status" value="1"/>
</dbReference>
<gene>
    <name evidence="3" type="ORF">E4M00_03435</name>
</gene>
<protein>
    <recommendedName>
        <fullName evidence="5">Coenzyme F420 hydrogenase</fullName>
    </recommendedName>
</protein>
<dbReference type="Proteomes" id="UP000298127">
    <property type="component" value="Unassembled WGS sequence"/>
</dbReference>
<sequence length="418" mass="43722">MRIRATRSDAGEGAALDRAIARVVAEGNCSGCGACTLLDSGLTMALDEDGYSRPTRIDDGVAAAGAVDTLRRACPGILVRAQNPKESQRHPTMGPVVQAWSAWAADPEIRRKGSSGGTITALAAWLVETGEAAQVVGAQAEAGSPRRTVSVSIMTRDEALAAAGSRYAPVSIAANPLATLAASAVVGKPCEASALRAMRPPGSADGPLLLSFYCAGTPSQSATDSLVTALGVQPGGALRDLWYRGRGWPGRFTAVTTEGTEHSASYDESWGDHLGPTVQWRCKICPDGIGESSDITAADFWRSDDRGYPDFTEGDGISALIARTTRGRDVVARAIAAGILVASPLSTEELDAVQPLQRKRRQTLAGRLAGARAAGIRPPRFIGFGLLAFAAGRLGLVARTARGTYSRVRADRSRSRRP</sequence>
<organism evidence="3 4">
    <name type="scientific">Orlajensenia leifsoniae</name>
    <dbReference type="NCBI Taxonomy" id="2561933"/>
    <lineage>
        <taxon>Bacteria</taxon>
        <taxon>Bacillati</taxon>
        <taxon>Actinomycetota</taxon>
        <taxon>Actinomycetes</taxon>
        <taxon>Micrococcales</taxon>
        <taxon>Microbacteriaceae</taxon>
        <taxon>Orlajensenia</taxon>
    </lineage>
</organism>
<accession>A0A4Y9R9S4</accession>
<dbReference type="PANTHER" id="PTHR31332">
    <property type="entry name" value="7-HYDROXYMETHYL CHLOROPHYLL A REDUCTASE, CHLOROPLASTIC"/>
    <property type="match status" value="1"/>
</dbReference>
<evidence type="ECO:0000313" key="3">
    <source>
        <dbReference type="EMBL" id="TFW00244.1"/>
    </source>
</evidence>
<dbReference type="RefSeq" id="WP_135119071.1">
    <property type="nucleotide sequence ID" value="NZ_SPQZ01000001.1"/>
</dbReference>
<proteinExistence type="predicted"/>
<dbReference type="GO" id="GO:0033354">
    <property type="term" value="P:chlorophyll cycle"/>
    <property type="evidence" value="ECO:0007669"/>
    <property type="project" value="TreeGrafter"/>
</dbReference>
<feature type="domain" description="Coenzyme F420 hydrogenase/dehydrogenase beta subunit N-terminal" evidence="1">
    <location>
        <begin position="100"/>
        <end position="172"/>
    </location>
</feature>
<reference evidence="3 4" key="1">
    <citation type="journal article" date="2018" name="J. Microbiol.">
        <title>Leifsonia flava sp. nov., a novel actinobacterium isolated from the rhizosphere of Aquilegia viridiflora.</title>
        <authorList>
            <person name="Cai Y."/>
            <person name="Tao W.Z."/>
            <person name="Ma Y.J."/>
            <person name="Cheng J."/>
            <person name="Zhang M.Y."/>
            <person name="Zhang Y.X."/>
        </authorList>
    </citation>
    <scope>NUCLEOTIDE SEQUENCE [LARGE SCALE GENOMIC DNA]</scope>
    <source>
        <strain evidence="3 4">SYP-B2174</strain>
    </source>
</reference>
<dbReference type="PANTHER" id="PTHR31332:SF0">
    <property type="entry name" value="7-HYDROXYMETHYL CHLOROPHYLL A REDUCTASE, CHLOROPLASTIC"/>
    <property type="match status" value="1"/>
</dbReference>
<evidence type="ECO:0000259" key="1">
    <source>
        <dbReference type="Pfam" id="PF04422"/>
    </source>
</evidence>
<dbReference type="GO" id="GO:0090415">
    <property type="term" value="F:7-hydroxymethyl chlorophyll a reductase activity"/>
    <property type="evidence" value="ECO:0007669"/>
    <property type="project" value="TreeGrafter"/>
</dbReference>
<dbReference type="AlphaFoldDB" id="A0A4Y9R9S4"/>
<dbReference type="Pfam" id="PF04432">
    <property type="entry name" value="FrhB_FdhB_C"/>
    <property type="match status" value="1"/>
</dbReference>
<dbReference type="InterPro" id="IPR007525">
    <property type="entry name" value="FrhB_FdhB_C"/>
</dbReference>
<dbReference type="InterPro" id="IPR007516">
    <property type="entry name" value="Co_F420_Hydgase/DH_bsu_N"/>
</dbReference>
<evidence type="ECO:0000313" key="4">
    <source>
        <dbReference type="Proteomes" id="UP000298127"/>
    </source>
</evidence>
<comment type="caution">
    <text evidence="3">The sequence shown here is derived from an EMBL/GenBank/DDBJ whole genome shotgun (WGS) entry which is preliminary data.</text>
</comment>
<dbReference type="EMBL" id="SPQZ01000001">
    <property type="protein sequence ID" value="TFW00244.1"/>
    <property type="molecule type" value="Genomic_DNA"/>
</dbReference>
<evidence type="ECO:0000259" key="2">
    <source>
        <dbReference type="Pfam" id="PF04432"/>
    </source>
</evidence>
<evidence type="ECO:0008006" key="5">
    <source>
        <dbReference type="Google" id="ProtNLM"/>
    </source>
</evidence>
<keyword evidence="4" id="KW-1185">Reference proteome</keyword>
<name>A0A4Y9R9S4_9MICO</name>